<evidence type="ECO:0000313" key="2">
    <source>
        <dbReference type="Proteomes" id="UP000009319"/>
    </source>
</evidence>
<keyword evidence="2" id="KW-1185">Reference proteome</keyword>
<dbReference type="Proteomes" id="UP000009319">
    <property type="component" value="Unassembled WGS sequence"/>
</dbReference>
<comment type="caution">
    <text evidence="1">The sequence shown here is derived from an EMBL/GenBank/DDBJ whole genome shotgun (WGS) entry which is preliminary data.</text>
</comment>
<dbReference type="EMBL" id="CANI01000021">
    <property type="protein sequence ID" value="CCM76142.1"/>
    <property type="molecule type" value="Genomic_DNA"/>
</dbReference>
<organism evidence="1 2">
    <name type="scientific">Rhizobium mesoamericanum STM3625</name>
    <dbReference type="NCBI Taxonomy" id="1211777"/>
    <lineage>
        <taxon>Bacteria</taxon>
        <taxon>Pseudomonadati</taxon>
        <taxon>Pseudomonadota</taxon>
        <taxon>Alphaproteobacteria</taxon>
        <taxon>Hyphomicrobiales</taxon>
        <taxon>Rhizobiaceae</taxon>
        <taxon>Rhizobium/Agrobacterium group</taxon>
        <taxon>Rhizobium</taxon>
    </lineage>
</organism>
<dbReference type="AlphaFoldDB" id="K0PXQ7"/>
<evidence type="ECO:0000313" key="1">
    <source>
        <dbReference type="EMBL" id="CCM76142.1"/>
    </source>
</evidence>
<reference evidence="1 2" key="1">
    <citation type="journal article" date="2013" name="Genome Announc.">
        <title>Draft Genome Sequence of Rhizobium mesoamericanum STM3625, a Nitrogen-Fixing Symbiont of Mimosa pudica Isolated in French Guiana (South America).</title>
        <authorList>
            <person name="Moulin L."/>
            <person name="Mornico D."/>
            <person name="Melkonian R."/>
            <person name="Klonowska A."/>
        </authorList>
    </citation>
    <scope>NUCLEOTIDE SEQUENCE [LARGE SCALE GENOMIC DNA]</scope>
    <source>
        <strain evidence="1 2">STM3625</strain>
    </source>
</reference>
<name>K0PXQ7_9HYPH</name>
<accession>K0PXQ7</accession>
<protein>
    <submittedName>
        <fullName evidence="1">Uncharacterized protein</fullName>
    </submittedName>
</protein>
<sequence>MLSADSRTAGSQKRNNGDYHDLVISRLKDILPPDPPKHFGAYPVADTDGASVAARRMVIPV</sequence>
<gene>
    <name evidence="1" type="ORF">BN77_3335</name>
</gene>
<dbReference type="HOGENOM" id="CLU_2919626_0_0_5"/>
<proteinExistence type="predicted"/>